<dbReference type="Proteomes" id="UP001165101">
    <property type="component" value="Unassembled WGS sequence"/>
</dbReference>
<evidence type="ECO:0000313" key="1">
    <source>
        <dbReference type="EMBL" id="GME94874.1"/>
    </source>
</evidence>
<proteinExistence type="predicted"/>
<reference evidence="1" key="1">
    <citation type="submission" date="2023-04" db="EMBL/GenBank/DDBJ databases">
        <title>Candida boidinii NBRC 1967.</title>
        <authorList>
            <person name="Ichikawa N."/>
            <person name="Sato H."/>
            <person name="Tonouchi N."/>
        </authorList>
    </citation>
    <scope>NUCLEOTIDE SEQUENCE</scope>
    <source>
        <strain evidence="1">NBRC 1967</strain>
    </source>
</reference>
<comment type="caution">
    <text evidence="1">The sequence shown here is derived from an EMBL/GenBank/DDBJ whole genome shotgun (WGS) entry which is preliminary data.</text>
</comment>
<evidence type="ECO:0000313" key="2">
    <source>
        <dbReference type="Proteomes" id="UP001165101"/>
    </source>
</evidence>
<name>A0ACB5TTZ7_CANBO</name>
<accession>A0ACB5TTZ7</accession>
<protein>
    <submittedName>
        <fullName evidence="1">Unnamed protein product</fullName>
    </submittedName>
</protein>
<sequence>MEGVVPNTADEFEKIWLQSKEYKKLLDEVNELKSTTNTEQSINAFQAIKDIEIMKYTRSKSRYTINFIEQFKLCFIRSYQNLWNNIAFTMVNLVFNVIIQALIVGSCLYNIPESTAGAFSRGGVIYLCIFHFVFTGLFESLELFTYRDILQKQKGYSFYHPAAETLANILSLFPIRIVFITIFNIVVYFLANLKVDAGSFFTFELFVVLTVQCLSCMFSMLASLSASLDAFMAISGLIVYPILLYCSYLIQRPSMVPWFKWYSYMDPVLYGFEAALTTEFHGRVMQCSDSDLIPSGPGYENVASANQVCAFVGSTGSEVLGDRYVALSYDYSFSHVWRNFGILILFTLGFLVINLVVVEIYHPVGKSGDVLLLTSGSHIPDMDGTGEEKEKDIESSSVDYPSSSSSTGNKVVRW</sequence>
<organism evidence="1 2">
    <name type="scientific">Candida boidinii</name>
    <name type="common">Yeast</name>
    <dbReference type="NCBI Taxonomy" id="5477"/>
    <lineage>
        <taxon>Eukaryota</taxon>
        <taxon>Fungi</taxon>
        <taxon>Dikarya</taxon>
        <taxon>Ascomycota</taxon>
        <taxon>Saccharomycotina</taxon>
        <taxon>Pichiomycetes</taxon>
        <taxon>Pichiales</taxon>
        <taxon>Pichiaceae</taxon>
        <taxon>Ogataea</taxon>
        <taxon>Ogataea/Candida clade</taxon>
    </lineage>
</organism>
<gene>
    <name evidence="1" type="ORF">Cboi01_000368200</name>
</gene>
<keyword evidence="2" id="KW-1185">Reference proteome</keyword>
<dbReference type="EMBL" id="BSXV01002098">
    <property type="protein sequence ID" value="GME94874.1"/>
    <property type="molecule type" value="Genomic_DNA"/>
</dbReference>